<dbReference type="Pfam" id="PF21010">
    <property type="entry name" value="HA2_C"/>
    <property type="match status" value="1"/>
</dbReference>
<keyword evidence="2" id="KW-0378">Hydrolase</keyword>
<dbReference type="GO" id="GO:0004386">
    <property type="term" value="F:helicase activity"/>
    <property type="evidence" value="ECO:0007669"/>
    <property type="project" value="UniProtKB-KW"/>
</dbReference>
<name>A0ABP8IBC2_9GAMM</name>
<dbReference type="RefSeq" id="WP_345291330.1">
    <property type="nucleotide sequence ID" value="NZ_BAABFV010000001.1"/>
</dbReference>
<dbReference type="InterPro" id="IPR001650">
    <property type="entry name" value="Helicase_C-like"/>
</dbReference>
<dbReference type="Gene3D" id="3.40.50.300">
    <property type="entry name" value="P-loop containing nucleotide triphosphate hydrolases"/>
    <property type="match status" value="2"/>
</dbReference>
<dbReference type="Proteomes" id="UP001501011">
    <property type="component" value="Unassembled WGS sequence"/>
</dbReference>
<dbReference type="SMART" id="SM00382">
    <property type="entry name" value="AAA"/>
    <property type="match status" value="1"/>
</dbReference>
<evidence type="ECO:0000259" key="6">
    <source>
        <dbReference type="PROSITE" id="PS51194"/>
    </source>
</evidence>
<keyword evidence="8" id="KW-1185">Reference proteome</keyword>
<evidence type="ECO:0000256" key="3">
    <source>
        <dbReference type="ARBA" id="ARBA00022806"/>
    </source>
</evidence>
<evidence type="ECO:0000259" key="5">
    <source>
        <dbReference type="PROSITE" id="PS51192"/>
    </source>
</evidence>
<organism evidence="7 8">
    <name type="scientific">Kangiella marina</name>
    <dbReference type="NCBI Taxonomy" id="1079178"/>
    <lineage>
        <taxon>Bacteria</taxon>
        <taxon>Pseudomonadati</taxon>
        <taxon>Pseudomonadota</taxon>
        <taxon>Gammaproteobacteria</taxon>
        <taxon>Kangiellales</taxon>
        <taxon>Kangiellaceae</taxon>
        <taxon>Kangiella</taxon>
    </lineage>
</organism>
<dbReference type="InterPro" id="IPR007502">
    <property type="entry name" value="Helicase-assoc_dom"/>
</dbReference>
<dbReference type="Pfam" id="PF07717">
    <property type="entry name" value="OB_NTP_bind"/>
    <property type="match status" value="1"/>
</dbReference>
<reference evidence="8" key="1">
    <citation type="journal article" date="2019" name="Int. J. Syst. Evol. Microbiol.">
        <title>The Global Catalogue of Microorganisms (GCM) 10K type strain sequencing project: providing services to taxonomists for standard genome sequencing and annotation.</title>
        <authorList>
            <consortium name="The Broad Institute Genomics Platform"/>
            <consortium name="The Broad Institute Genome Sequencing Center for Infectious Disease"/>
            <person name="Wu L."/>
            <person name="Ma J."/>
        </authorList>
    </citation>
    <scope>NUCLEOTIDE SEQUENCE [LARGE SCALE GENOMIC DNA]</scope>
    <source>
        <strain evidence="8">JCM 17728</strain>
    </source>
</reference>
<dbReference type="PANTHER" id="PTHR18934:SF99">
    <property type="entry name" value="ATP-DEPENDENT RNA HELICASE DHX37-RELATED"/>
    <property type="match status" value="1"/>
</dbReference>
<dbReference type="SMART" id="SM00487">
    <property type="entry name" value="DEXDc"/>
    <property type="match status" value="1"/>
</dbReference>
<protein>
    <submittedName>
        <fullName evidence="7">ATP-dependent RNA helicase HrpA</fullName>
    </submittedName>
</protein>
<dbReference type="Gene3D" id="1.20.120.1080">
    <property type="match status" value="1"/>
</dbReference>
<evidence type="ECO:0000313" key="7">
    <source>
        <dbReference type="EMBL" id="GAA4355135.1"/>
    </source>
</evidence>
<dbReference type="InterPro" id="IPR014001">
    <property type="entry name" value="Helicase_ATP-bd"/>
</dbReference>
<dbReference type="Pfam" id="PF00270">
    <property type="entry name" value="DEAD"/>
    <property type="match status" value="1"/>
</dbReference>
<dbReference type="Pfam" id="PF11898">
    <property type="entry name" value="DUF3418"/>
    <property type="match status" value="1"/>
</dbReference>
<proteinExistence type="predicted"/>
<gene>
    <name evidence="7" type="primary">hrpA</name>
    <name evidence="7" type="ORF">GCM10023151_01880</name>
</gene>
<dbReference type="SMART" id="SM00847">
    <property type="entry name" value="HA2"/>
    <property type="match status" value="1"/>
</dbReference>
<dbReference type="InterPro" id="IPR011545">
    <property type="entry name" value="DEAD/DEAH_box_helicase_dom"/>
</dbReference>
<accession>A0ABP8IBC2</accession>
<evidence type="ECO:0000256" key="2">
    <source>
        <dbReference type="ARBA" id="ARBA00022801"/>
    </source>
</evidence>
<keyword evidence="3 7" id="KW-0347">Helicase</keyword>
<evidence type="ECO:0000256" key="4">
    <source>
        <dbReference type="ARBA" id="ARBA00022840"/>
    </source>
</evidence>
<dbReference type="PROSITE" id="PS51194">
    <property type="entry name" value="HELICASE_CTER"/>
    <property type="match status" value="1"/>
</dbReference>
<dbReference type="CDD" id="cd18791">
    <property type="entry name" value="SF2_C_RHA"/>
    <property type="match status" value="1"/>
</dbReference>
<keyword evidence="1" id="KW-0547">Nucleotide-binding</keyword>
<dbReference type="NCBIfam" id="TIGR01967">
    <property type="entry name" value="DEAH_box_HrpA"/>
    <property type="match status" value="1"/>
</dbReference>
<dbReference type="InterPro" id="IPR027417">
    <property type="entry name" value="P-loop_NTPase"/>
</dbReference>
<sequence length="1296" mass="148954">MSKPNSAIDLKDCLLSDLSAIKNLQQAIKKRTQQNLPATKLEGKLERLLHDSSKIVSQRHAIIPQVIEYEDALPVSQSRDKVAQLIKEHQIVVIAGETGSGKTTQLPKICLELGLGRRGRIGHTQPRRVAATSVSRRIAEELKSDIGQVIGYNIRFNDQTNAVTPVKVMTDGVLLNEIIHDPLLLQYNAIIIDEAHERSLNIDFLLGYLKRLVAKRSDLKIIITSATIDVQRFSEHFKLDGRPAPVLEISGRTYPVDVWYRPNDEENPLPQTDHIGHAVEEIMAHGPGDILIFLPGEADIRDTAKHLRKEAFKNCEVLPLYARLSMSEQERIFRPSGGKRRIVLATNVAETSITVPGIRYVIDPGLARMSRYSVRSKIQRLPIEKVSQASANQRKGRCGRVAEGICIRLYSEEDFNDRQEFTDAEILRTNLAAVILQMKQLKLGDIDAFPFIDPPADRQVSDGLTLLNELQAIGGDKELTSIGRQMARLPIEPRLARILLAGQEKNFLNYALVLAAFLSVKDPREWPFDKKEQAQQKHARYSHKTSDFIAIINLWNYLHQQQAELSNSQFRRYCGEELINFNAYREWKSTYRQLKSLVQQQTKHGQNKIGPKDWQTAEFDQNDPVFYQNLHQVLLSGLLSFIGQKDIEKGYQGTRQSKFMVHPQSTNFKKQPAWLMTFEIVETTQPYARMTSAIEPNWLEHLASHLIKTHYYDPHWSKNRGAVVAEMQQTLLGLKIVTNRTVNYSAIEPELCRELFILHALVRQDLDSKQPFHRHNVQVKQEVEQEVAKARQADLWADESLIVEWFERKLPDHINSVKTLNNWLKKNPDKHNQLISITADVLLPQEQEDKGLYPESIKVKGVELPLKYHFEPGHEKDGVTVRLPQSLVGQFTDGDFERLVPGVLEEKIEFLIRSLPKRFRKNFVPVPTFAQACYEKVLESKGRLVDIITQHLFTMTGVILPMEAWSELNLPEHFLMRFEVVNDGGKLLYSSRTLEEQPKKVAKVRSKPSKKVKNVTYTEWPEEFVKEGTMQEAGTDIPVFHALEDAQDKVRIIPVVNKRQAEKTHIRGVCRLIALSESKTFTYLQKKYHNRQQLMLACASLYAPEDLINDVMMSVVKDQVSTAVPYTNQAYQEVLSTVKETIVPNANKVLDNLVSSLKARNSCLTEAKALGKNFKAAYDDIKEQLEFLFQEGFCYRFGAEHVRDYQRYLKAIDLRLERIKHNPLKDMQLMQQYQPWLEEMKALEDNPKIPQFEVDEYGWMLQEYRISLFAQGQKTRFPVSHKRLQKFIDNLNREYI</sequence>
<evidence type="ECO:0000313" key="8">
    <source>
        <dbReference type="Proteomes" id="UP001501011"/>
    </source>
</evidence>
<dbReference type="PROSITE" id="PS51192">
    <property type="entry name" value="HELICASE_ATP_BIND_1"/>
    <property type="match status" value="1"/>
</dbReference>
<evidence type="ECO:0000256" key="1">
    <source>
        <dbReference type="ARBA" id="ARBA00022741"/>
    </source>
</evidence>
<dbReference type="InterPro" id="IPR003593">
    <property type="entry name" value="AAA+_ATPase"/>
</dbReference>
<dbReference type="InterPro" id="IPR010222">
    <property type="entry name" value="RNA_helicase_HrpA"/>
</dbReference>
<dbReference type="SMART" id="SM00490">
    <property type="entry name" value="HELICc"/>
    <property type="match status" value="1"/>
</dbReference>
<dbReference type="InterPro" id="IPR048333">
    <property type="entry name" value="HA2_WH"/>
</dbReference>
<feature type="domain" description="Helicase ATP-binding" evidence="5">
    <location>
        <begin position="83"/>
        <end position="246"/>
    </location>
</feature>
<keyword evidence="4" id="KW-0067">ATP-binding</keyword>
<dbReference type="EMBL" id="BAABFV010000001">
    <property type="protein sequence ID" value="GAA4355135.1"/>
    <property type="molecule type" value="Genomic_DNA"/>
</dbReference>
<dbReference type="SUPFAM" id="SSF52540">
    <property type="entry name" value="P-loop containing nucleoside triphosphate hydrolases"/>
    <property type="match status" value="1"/>
</dbReference>
<dbReference type="PANTHER" id="PTHR18934">
    <property type="entry name" value="ATP-DEPENDENT RNA HELICASE"/>
    <property type="match status" value="1"/>
</dbReference>
<dbReference type="Pfam" id="PF00271">
    <property type="entry name" value="Helicase_C"/>
    <property type="match status" value="1"/>
</dbReference>
<dbReference type="Pfam" id="PF04408">
    <property type="entry name" value="WHD_HA2"/>
    <property type="match status" value="1"/>
</dbReference>
<comment type="caution">
    <text evidence="7">The sequence shown here is derived from an EMBL/GenBank/DDBJ whole genome shotgun (WGS) entry which is preliminary data.</text>
</comment>
<feature type="domain" description="Helicase C-terminal" evidence="6">
    <location>
        <begin position="271"/>
        <end position="442"/>
    </location>
</feature>
<dbReference type="InterPro" id="IPR011709">
    <property type="entry name" value="DEAD-box_helicase_OB_fold"/>
</dbReference>
<dbReference type="InterPro" id="IPR024590">
    <property type="entry name" value="HrpA_C"/>
</dbReference>